<feature type="compositionally biased region" description="Basic and acidic residues" evidence="1">
    <location>
        <begin position="62"/>
        <end position="76"/>
    </location>
</feature>
<dbReference type="InterPro" id="IPR035914">
    <property type="entry name" value="Sperma_CUB_dom_sf"/>
</dbReference>
<accession>E2BGJ2</accession>
<feature type="compositionally biased region" description="Low complexity" evidence="1">
    <location>
        <begin position="41"/>
        <end position="59"/>
    </location>
</feature>
<gene>
    <name evidence="2" type="ORF">EAI_06379</name>
</gene>
<dbReference type="AlphaFoldDB" id="E2BGJ2"/>
<feature type="compositionally biased region" description="Polar residues" evidence="1">
    <location>
        <begin position="129"/>
        <end position="148"/>
    </location>
</feature>
<sequence>MKFFEGFPSRAPDYLEDTGDVTGASAEVTGKTEDPRWNTYSTRKTSRSSSPRSWPSSSSLEHAARETRLSSDKHPETTPWGVDRSSPGARSDLSFLETVTEERSEEEDEDGRVQSPGGNDIGDAKIARRNQSISFRNGETNQTDQFNRISVESSSPQSSTTDYRSARMSSTGSSYDIVPTLETRLSTETFSREDLKNTTPTATSMKDITVPRRHMRHAPDTCEKFEIGDEAKGEFYSPNYPDPYPNHIDCVRVLEEPTWKVERLKMGKWAKNGQHLQISKKRMNRLQILRAYSTANRTSL</sequence>
<name>E2BGJ2_HARSA</name>
<dbReference type="InParanoid" id="E2BGJ2"/>
<evidence type="ECO:0000256" key="1">
    <source>
        <dbReference type="SAM" id="MobiDB-lite"/>
    </source>
</evidence>
<organism evidence="3">
    <name type="scientific">Harpegnathos saltator</name>
    <name type="common">Jerdon's jumping ant</name>
    <dbReference type="NCBI Taxonomy" id="610380"/>
    <lineage>
        <taxon>Eukaryota</taxon>
        <taxon>Metazoa</taxon>
        <taxon>Ecdysozoa</taxon>
        <taxon>Arthropoda</taxon>
        <taxon>Hexapoda</taxon>
        <taxon>Insecta</taxon>
        <taxon>Pterygota</taxon>
        <taxon>Neoptera</taxon>
        <taxon>Endopterygota</taxon>
        <taxon>Hymenoptera</taxon>
        <taxon>Apocrita</taxon>
        <taxon>Aculeata</taxon>
        <taxon>Formicoidea</taxon>
        <taxon>Formicidae</taxon>
        <taxon>Ponerinae</taxon>
        <taxon>Ponerini</taxon>
        <taxon>Harpegnathos</taxon>
    </lineage>
</organism>
<dbReference type="EMBL" id="GL448189">
    <property type="protein sequence ID" value="EFN85185.1"/>
    <property type="molecule type" value="Genomic_DNA"/>
</dbReference>
<protein>
    <submittedName>
        <fullName evidence="2">Uncharacterized protein</fullName>
    </submittedName>
</protein>
<proteinExistence type="predicted"/>
<feature type="region of interest" description="Disordered" evidence="1">
    <location>
        <begin position="1"/>
        <end position="174"/>
    </location>
</feature>
<keyword evidence="3" id="KW-1185">Reference proteome</keyword>
<dbReference type="OMA" id="WSFNANI"/>
<dbReference type="OrthoDB" id="9971251at2759"/>
<feature type="compositionally biased region" description="Low complexity" evidence="1">
    <location>
        <begin position="150"/>
        <end position="159"/>
    </location>
</feature>
<evidence type="ECO:0000313" key="3">
    <source>
        <dbReference type="Proteomes" id="UP000008237"/>
    </source>
</evidence>
<evidence type="ECO:0000313" key="2">
    <source>
        <dbReference type="EMBL" id="EFN85185.1"/>
    </source>
</evidence>
<feature type="compositionally biased region" description="Polar residues" evidence="1">
    <location>
        <begin position="160"/>
        <end position="174"/>
    </location>
</feature>
<dbReference type="SUPFAM" id="SSF49854">
    <property type="entry name" value="Spermadhesin, CUB domain"/>
    <property type="match status" value="1"/>
</dbReference>
<dbReference type="Proteomes" id="UP000008237">
    <property type="component" value="Unassembled WGS sequence"/>
</dbReference>
<reference evidence="2 3" key="1">
    <citation type="journal article" date="2010" name="Science">
        <title>Genomic comparison of the ants Camponotus floridanus and Harpegnathos saltator.</title>
        <authorList>
            <person name="Bonasio R."/>
            <person name="Zhang G."/>
            <person name="Ye C."/>
            <person name="Mutti N.S."/>
            <person name="Fang X."/>
            <person name="Qin N."/>
            <person name="Donahue G."/>
            <person name="Yang P."/>
            <person name="Li Q."/>
            <person name="Li C."/>
            <person name="Zhang P."/>
            <person name="Huang Z."/>
            <person name="Berger S.L."/>
            <person name="Reinberg D."/>
            <person name="Wang J."/>
            <person name="Liebig J."/>
        </authorList>
    </citation>
    <scope>NUCLEOTIDE SEQUENCE [LARGE SCALE GENOMIC DNA]</scope>
    <source>
        <strain evidence="2 3">R22 G/1</strain>
    </source>
</reference>